<dbReference type="GO" id="GO:0042597">
    <property type="term" value="C:periplasmic space"/>
    <property type="evidence" value="ECO:0007669"/>
    <property type="project" value="UniProtKB-ARBA"/>
</dbReference>
<dbReference type="AlphaFoldDB" id="A0A176K1J1"/>
<dbReference type="Proteomes" id="UP000077339">
    <property type="component" value="Unassembled WGS sequence"/>
</dbReference>
<evidence type="ECO:0000259" key="1">
    <source>
        <dbReference type="Pfam" id="PF00496"/>
    </source>
</evidence>
<dbReference type="SUPFAM" id="SSF53850">
    <property type="entry name" value="Periplasmic binding protein-like II"/>
    <property type="match status" value="1"/>
</dbReference>
<evidence type="ECO:0000313" key="3">
    <source>
        <dbReference type="Proteomes" id="UP000077339"/>
    </source>
</evidence>
<dbReference type="GO" id="GO:1904680">
    <property type="term" value="F:peptide transmembrane transporter activity"/>
    <property type="evidence" value="ECO:0007669"/>
    <property type="project" value="TreeGrafter"/>
</dbReference>
<protein>
    <submittedName>
        <fullName evidence="2">ABC transporter substrate-binding protein</fullName>
    </submittedName>
</protein>
<dbReference type="PIRSF" id="PIRSF002741">
    <property type="entry name" value="MppA"/>
    <property type="match status" value="1"/>
</dbReference>
<dbReference type="PATRIC" id="fig|1453497.3.peg.1978"/>
<dbReference type="PANTHER" id="PTHR30290">
    <property type="entry name" value="PERIPLASMIC BINDING COMPONENT OF ABC TRANSPORTER"/>
    <property type="match status" value="1"/>
</dbReference>
<evidence type="ECO:0000313" key="2">
    <source>
        <dbReference type="EMBL" id="OAA30743.1"/>
    </source>
</evidence>
<dbReference type="Gene3D" id="3.90.76.10">
    <property type="entry name" value="Dipeptide-binding Protein, Domain 1"/>
    <property type="match status" value="1"/>
</dbReference>
<sequence length="556" mass="63884">MKKGTILVLLLILGTMLLGITYKRSETLYAGGGLWAPPNNWNPITPWAAVTGTIGLIYEPLYMYDPISDEMIPWLAESGGWKDLNTYELKLRKGIRWTDGTFFNADDVKFTFELAKQIPEIHYSTIWKWLDNIEKVDDYTLLFHFTEPLYHEWTTNLYQLPIIPEHLWKDRTKEAILTGANENPIGTGAYLAETYDQDRMVYLKNATWWATELLGIEPTPKRIVYLRALSNNVALGMIIKGELDISNFFLPGVPTIKKFYGIHTWFEDVPYMLSDNTAFLFLNTTKKPMDDVQFRKAVAFAINSEEIVEKVFEKQVLPSNPLGFLPLDGWMKYYDEDVVNKYGFEYNPDIAKSMLKDAGYVDKDGDGFVEAPDGSKIELSIIVPFGWTDWMESIKIIAANLKAVGINASAEFPDFGRYQDELYGGSFDMAINNFGSYLSVTIWTFYHWLFFPISDYMGNGNFGRYDNPEVMELLDEFNRTPFDDVEAGKEIASKIEEIFLKDMPAIPLWYNGMWFQASEAAWTNWPSENGPFHYPSTWAGRWQLGGLMMLTDLKSK</sequence>
<dbReference type="InterPro" id="IPR030678">
    <property type="entry name" value="Peptide/Ni-bd"/>
</dbReference>
<dbReference type="CDD" id="cd08509">
    <property type="entry name" value="PBP2_TmCBP_oligosaccharides_like"/>
    <property type="match status" value="1"/>
</dbReference>
<dbReference type="Pfam" id="PF00496">
    <property type="entry name" value="SBP_bac_5"/>
    <property type="match status" value="1"/>
</dbReference>
<gene>
    <name evidence="2" type="ORF">AT15_09990</name>
</gene>
<dbReference type="GO" id="GO:0043190">
    <property type="term" value="C:ATP-binding cassette (ABC) transporter complex"/>
    <property type="evidence" value="ECO:0007669"/>
    <property type="project" value="InterPro"/>
</dbReference>
<dbReference type="GO" id="GO:0015833">
    <property type="term" value="P:peptide transport"/>
    <property type="evidence" value="ECO:0007669"/>
    <property type="project" value="TreeGrafter"/>
</dbReference>
<dbReference type="PANTHER" id="PTHR30290:SF82">
    <property type="entry name" value="ABC-TYPE DIPEPTIDE_OLIGOPEPTIDE TRANSPORT SYSTEM, PERIPLASMIC COMPONENT"/>
    <property type="match status" value="1"/>
</dbReference>
<dbReference type="OrthoDB" id="9772924at2"/>
<keyword evidence="3" id="KW-1185">Reference proteome</keyword>
<dbReference type="RefSeq" id="WP_068347388.1">
    <property type="nucleotide sequence ID" value="NZ_JFHK01000007.1"/>
</dbReference>
<dbReference type="STRING" id="1453497.AT15_09990"/>
<accession>A0A176K1J1</accession>
<comment type="caution">
    <text evidence="2">The sequence shown here is derived from an EMBL/GenBank/DDBJ whole genome shotgun (WGS) entry which is preliminary data.</text>
</comment>
<name>A0A176K1J1_9BACT</name>
<feature type="domain" description="Solute-binding protein family 5" evidence="1">
    <location>
        <begin position="70"/>
        <end position="448"/>
    </location>
</feature>
<dbReference type="Gene3D" id="3.10.105.10">
    <property type="entry name" value="Dipeptide-binding Protein, Domain 3"/>
    <property type="match status" value="1"/>
</dbReference>
<proteinExistence type="predicted"/>
<organism evidence="2 3">
    <name type="scientific">Kosmotoga arenicorallina S304</name>
    <dbReference type="NCBI Taxonomy" id="1453497"/>
    <lineage>
        <taxon>Bacteria</taxon>
        <taxon>Thermotogati</taxon>
        <taxon>Thermotogota</taxon>
        <taxon>Thermotogae</taxon>
        <taxon>Kosmotogales</taxon>
        <taxon>Kosmotogaceae</taxon>
        <taxon>Kosmotoga</taxon>
    </lineage>
</organism>
<dbReference type="InterPro" id="IPR000914">
    <property type="entry name" value="SBP_5_dom"/>
</dbReference>
<dbReference type="EMBL" id="JFHK01000007">
    <property type="protein sequence ID" value="OAA30743.1"/>
    <property type="molecule type" value="Genomic_DNA"/>
</dbReference>
<dbReference type="Gene3D" id="3.40.190.10">
    <property type="entry name" value="Periplasmic binding protein-like II"/>
    <property type="match status" value="1"/>
</dbReference>
<dbReference type="InterPro" id="IPR039424">
    <property type="entry name" value="SBP_5"/>
</dbReference>
<reference evidence="2 3" key="1">
    <citation type="submission" date="2014-02" db="EMBL/GenBank/DDBJ databases">
        <title>Kosmotoga genome sequencing.</title>
        <authorList>
            <person name="Pollo S.M."/>
            <person name="Charchuk R."/>
            <person name="Nesbo C.L."/>
        </authorList>
    </citation>
    <scope>NUCLEOTIDE SEQUENCE [LARGE SCALE GENOMIC DNA]</scope>
    <source>
        <strain evidence="2 3">S304</strain>
    </source>
</reference>